<reference evidence="1" key="1">
    <citation type="submission" date="2021-03" db="EMBL/GenBank/DDBJ databases">
        <title>Evolutionary priming and transition to the ectomycorrhizal habit in an iconic lineage of mushroom-forming fungi: is preadaptation a requirement?</title>
        <authorList>
            <consortium name="DOE Joint Genome Institute"/>
            <person name="Looney B.P."/>
            <person name="Miyauchi S."/>
            <person name="Morin E."/>
            <person name="Drula E."/>
            <person name="Courty P.E."/>
            <person name="Chicoki N."/>
            <person name="Fauchery L."/>
            <person name="Kohler A."/>
            <person name="Kuo A."/>
            <person name="LaButti K."/>
            <person name="Pangilinan J."/>
            <person name="Lipzen A."/>
            <person name="Riley R."/>
            <person name="Andreopoulos W."/>
            <person name="He G."/>
            <person name="Johnson J."/>
            <person name="Barry K.W."/>
            <person name="Grigoriev I.V."/>
            <person name="Nagy L."/>
            <person name="Hibbett D."/>
            <person name="Henrissat B."/>
            <person name="Matheny P.B."/>
            <person name="Labbe J."/>
            <person name="Martin A.F."/>
        </authorList>
    </citation>
    <scope>NUCLEOTIDE SEQUENCE</scope>
    <source>
        <strain evidence="1">BPL698</strain>
    </source>
</reference>
<organism evidence="1 2">
    <name type="scientific">Russula earlei</name>
    <dbReference type="NCBI Taxonomy" id="71964"/>
    <lineage>
        <taxon>Eukaryota</taxon>
        <taxon>Fungi</taxon>
        <taxon>Dikarya</taxon>
        <taxon>Basidiomycota</taxon>
        <taxon>Agaricomycotina</taxon>
        <taxon>Agaricomycetes</taxon>
        <taxon>Russulales</taxon>
        <taxon>Russulaceae</taxon>
        <taxon>Russula</taxon>
    </lineage>
</organism>
<dbReference type="EMBL" id="JAGFNK010000113">
    <property type="protein sequence ID" value="KAI9507735.1"/>
    <property type="molecule type" value="Genomic_DNA"/>
</dbReference>
<proteinExistence type="predicted"/>
<evidence type="ECO:0000313" key="2">
    <source>
        <dbReference type="Proteomes" id="UP001207468"/>
    </source>
</evidence>
<dbReference type="Proteomes" id="UP001207468">
    <property type="component" value="Unassembled WGS sequence"/>
</dbReference>
<evidence type="ECO:0000313" key="1">
    <source>
        <dbReference type="EMBL" id="KAI9507735.1"/>
    </source>
</evidence>
<accession>A0ACC0U8R8</accession>
<comment type="caution">
    <text evidence="1">The sequence shown here is derived from an EMBL/GenBank/DDBJ whole genome shotgun (WGS) entry which is preliminary data.</text>
</comment>
<name>A0ACC0U8R8_9AGAM</name>
<protein>
    <submittedName>
        <fullName evidence="1">Uncharacterized protein</fullName>
    </submittedName>
</protein>
<keyword evidence="2" id="KW-1185">Reference proteome</keyword>
<gene>
    <name evidence="1" type="ORF">F5148DRAFT_1202311</name>
</gene>
<sequence>MRPTRTVASRVLHPTFITIPLLLLNVLAYPSSPCLCRRHPGRLRRVDAYGAPSRMHRRAQALGLQGPILSIPA</sequence>